<evidence type="ECO:0000256" key="2">
    <source>
        <dbReference type="ARBA" id="ARBA00004496"/>
    </source>
</evidence>
<evidence type="ECO:0000256" key="4">
    <source>
        <dbReference type="ARBA" id="ARBA00022490"/>
    </source>
</evidence>
<dbReference type="NCBIfam" id="TIGR00052">
    <property type="entry name" value="nudix-type nucleoside diphosphatase, YffH/AdpP family"/>
    <property type="match status" value="1"/>
</dbReference>
<dbReference type="EMBL" id="KB740941">
    <property type="protein sequence ID" value="ENN77629.1"/>
    <property type="molecule type" value="Genomic_DNA"/>
</dbReference>
<dbReference type="PROSITE" id="PS01184">
    <property type="entry name" value="UBIE_2"/>
    <property type="match status" value="1"/>
</dbReference>
<dbReference type="PROSITE" id="PS01183">
    <property type="entry name" value="UBIE_1"/>
    <property type="match status" value="1"/>
</dbReference>
<comment type="subunit">
    <text evidence="3">Homodimer.</text>
</comment>
<dbReference type="Proteomes" id="UP000030742">
    <property type="component" value="Unassembled WGS sequence"/>
</dbReference>
<evidence type="ECO:0000256" key="7">
    <source>
        <dbReference type="ARBA" id="ARBA00022691"/>
    </source>
</evidence>
<evidence type="ECO:0000256" key="5">
    <source>
        <dbReference type="ARBA" id="ARBA00022603"/>
    </source>
</evidence>
<dbReference type="GO" id="GO:0005737">
    <property type="term" value="C:cytoplasm"/>
    <property type="evidence" value="ECO:0007669"/>
    <property type="project" value="UniProtKB-SubCell"/>
</dbReference>
<dbReference type="InterPro" id="IPR015797">
    <property type="entry name" value="NUDIX_hydrolase-like_dom_sf"/>
</dbReference>
<evidence type="ECO:0000256" key="15">
    <source>
        <dbReference type="ARBA" id="ARBA00080475"/>
    </source>
</evidence>
<name>N6TBJ1_DENPD</name>
<evidence type="ECO:0000313" key="17">
    <source>
        <dbReference type="EMBL" id="ERL90255.1"/>
    </source>
</evidence>
<accession>N6TBJ1</accession>
<dbReference type="STRING" id="77166.N6TBJ1"/>
<sequence>MFWGQVNGGLPASRVHVTTMEDISNVHVTDYIPTIYTTPATLHYKQNNQAKKANIFLERNGVVIVLYNKTKDMLVLVKQFRPSVFHQLVPEAERTSVDTNKYPPKQAITLEFCAGLEDKDAPSEVVAQEEILEECGYQVPLEDLEQIFRFCNLSETTGARSTFFYCEVTEAQRVSQGGGSVEEHEIVEVIEMKVEDVLNYSRQSYVCSPMNFMFLFNWFLYHKYPKTRQIAYRKTFCKSLIKSHIKGLSSHPSAEEKSTHFGFETVKESEKQQKVHKVFENVAKDYDLMNDAMSLGIHRIWKDQFMCKLGPVENTKLLDVAGGTGNAEELPFQDNTFNAYTIAFGIRNCTRIDKVLSEAYRVLQPGGRFLCLEFSQLEIAAAQCIIHTYFGKYFRIYDQYSFQVIPVLGQLLAGQWKPYQYLVESIRQFPKQETFKTMIEEAGFRQVSYENLTLGVVAIHSGFKL</sequence>
<evidence type="ECO:0000256" key="3">
    <source>
        <dbReference type="ARBA" id="ARBA00011738"/>
    </source>
</evidence>
<evidence type="ECO:0000256" key="11">
    <source>
        <dbReference type="ARBA" id="ARBA00051086"/>
    </source>
</evidence>
<dbReference type="Pfam" id="PF01209">
    <property type="entry name" value="Ubie_methyltran"/>
    <property type="match status" value="1"/>
</dbReference>
<evidence type="ECO:0000256" key="13">
    <source>
        <dbReference type="ARBA" id="ARBA00066480"/>
    </source>
</evidence>
<feature type="non-terminal residue" evidence="16">
    <location>
        <position position="1"/>
    </location>
</feature>
<evidence type="ECO:0000256" key="6">
    <source>
        <dbReference type="ARBA" id="ARBA00022679"/>
    </source>
</evidence>
<dbReference type="PANTHER" id="PTHR43591">
    <property type="entry name" value="METHYLTRANSFERASE"/>
    <property type="match status" value="1"/>
</dbReference>
<comment type="catalytic activity">
    <reaction evidence="11">
        <text>UDP-sugar + H2O = UMP + alpha-D-aldose 1-phosphate.</text>
        <dbReference type="EC" id="3.6.1.45"/>
    </reaction>
</comment>
<comment type="subcellular location">
    <subcellularLocation>
        <location evidence="2">Cytoplasm</location>
    </subcellularLocation>
</comment>
<gene>
    <name evidence="17" type="ORF">D910_07607</name>
    <name evidence="16" type="ORF">YQE_05923</name>
</gene>
<evidence type="ECO:0000313" key="16">
    <source>
        <dbReference type="EMBL" id="ENN77629.1"/>
    </source>
</evidence>
<evidence type="ECO:0000313" key="18">
    <source>
        <dbReference type="Proteomes" id="UP000030742"/>
    </source>
</evidence>
<dbReference type="HOGENOM" id="CLU_588314_0_0_1"/>
<keyword evidence="7" id="KW-0949">S-adenosyl-L-methionine</keyword>
<dbReference type="InterPro" id="IPR023576">
    <property type="entry name" value="UbiE/COQ5_MeTrFase_CS"/>
</dbReference>
<evidence type="ECO:0000256" key="1">
    <source>
        <dbReference type="ARBA" id="ARBA00001946"/>
    </source>
</evidence>
<dbReference type="HAMAP" id="MF_01813">
    <property type="entry name" value="MenG_UbiE_methyltr"/>
    <property type="match status" value="1"/>
</dbReference>
<dbReference type="AlphaFoldDB" id="N6TBJ1"/>
<dbReference type="PANTHER" id="PTHR43591:SF24">
    <property type="entry name" value="2-METHOXY-6-POLYPRENYL-1,4-BENZOQUINOL METHYLASE, MITOCHONDRIAL"/>
    <property type="match status" value="1"/>
</dbReference>
<keyword evidence="8" id="KW-0378">Hydrolase</keyword>
<dbReference type="PROSITE" id="PS51608">
    <property type="entry name" value="SAM_MT_UBIE"/>
    <property type="match status" value="1"/>
</dbReference>
<evidence type="ECO:0000256" key="12">
    <source>
        <dbReference type="ARBA" id="ARBA00054674"/>
    </source>
</evidence>
<dbReference type="GO" id="GO:0008768">
    <property type="term" value="F:UDP-sugar diphosphatase activity"/>
    <property type="evidence" value="ECO:0007669"/>
    <property type="project" value="UniProtKB-EC"/>
</dbReference>
<dbReference type="FunFam" id="3.90.79.10:FF:000035">
    <property type="entry name" value="Uridine diphosphate glucose pyrophosphatase"/>
    <property type="match status" value="1"/>
</dbReference>
<dbReference type="EMBL" id="KB632225">
    <property type="protein sequence ID" value="ERL90255.1"/>
    <property type="molecule type" value="Genomic_DNA"/>
</dbReference>
<dbReference type="InterPro" id="IPR004033">
    <property type="entry name" value="UbiE/COQ5_MeTrFase"/>
</dbReference>
<keyword evidence="5" id="KW-0489">Methyltransferase</keyword>
<evidence type="ECO:0000256" key="9">
    <source>
        <dbReference type="ARBA" id="ARBA00022842"/>
    </source>
</evidence>
<evidence type="ECO:0000256" key="8">
    <source>
        <dbReference type="ARBA" id="ARBA00022801"/>
    </source>
</evidence>
<keyword evidence="6" id="KW-0808">Transferase</keyword>
<comment type="cofactor">
    <cofactor evidence="1">
        <name>Mg(2+)</name>
        <dbReference type="ChEBI" id="CHEBI:18420"/>
    </cofactor>
</comment>
<dbReference type="Gene3D" id="3.90.79.10">
    <property type="entry name" value="Nucleoside Triphosphate Pyrophosphohydrolase"/>
    <property type="match status" value="1"/>
</dbReference>
<evidence type="ECO:0000256" key="14">
    <source>
        <dbReference type="ARBA" id="ARBA00071467"/>
    </source>
</evidence>
<dbReference type="Gene3D" id="3.40.50.150">
    <property type="entry name" value="Vaccinia Virus protein VP39"/>
    <property type="match status" value="2"/>
</dbReference>
<dbReference type="SUPFAM" id="SSF55811">
    <property type="entry name" value="Nudix"/>
    <property type="match status" value="1"/>
</dbReference>
<organism evidence="16">
    <name type="scientific">Dendroctonus ponderosae</name>
    <name type="common">Mountain pine beetle</name>
    <dbReference type="NCBI Taxonomy" id="77166"/>
    <lineage>
        <taxon>Eukaryota</taxon>
        <taxon>Metazoa</taxon>
        <taxon>Ecdysozoa</taxon>
        <taxon>Arthropoda</taxon>
        <taxon>Hexapoda</taxon>
        <taxon>Insecta</taxon>
        <taxon>Pterygota</taxon>
        <taxon>Neoptera</taxon>
        <taxon>Endopterygota</taxon>
        <taxon>Coleoptera</taxon>
        <taxon>Polyphaga</taxon>
        <taxon>Cucujiformia</taxon>
        <taxon>Curculionidae</taxon>
        <taxon>Scolytinae</taxon>
        <taxon>Dendroctonus</taxon>
    </lineage>
</organism>
<reference evidence="16 18" key="1">
    <citation type="journal article" date="2013" name="Genome Biol.">
        <title>Draft genome of the mountain pine beetle, Dendroctonus ponderosae Hopkins, a major forest pest.</title>
        <authorList>
            <person name="Keeling C.I."/>
            <person name="Yuen M.M."/>
            <person name="Liao N.Y."/>
            <person name="Docking T.R."/>
            <person name="Chan S.K."/>
            <person name="Taylor G.A."/>
            <person name="Palmquist D.L."/>
            <person name="Jackman S.D."/>
            <person name="Nguyen A."/>
            <person name="Li M."/>
            <person name="Henderson H."/>
            <person name="Janes J.K."/>
            <person name="Zhao Y."/>
            <person name="Pandoh P."/>
            <person name="Moore R."/>
            <person name="Sperling F.A."/>
            <person name="Huber D.P."/>
            <person name="Birol I."/>
            <person name="Jones S.J."/>
            <person name="Bohlmann J."/>
        </authorList>
    </citation>
    <scope>NUCLEOTIDE SEQUENCE</scope>
</reference>
<keyword evidence="4" id="KW-0963">Cytoplasm</keyword>
<dbReference type="GO" id="GO:0046872">
    <property type="term" value="F:metal ion binding"/>
    <property type="evidence" value="ECO:0007669"/>
    <property type="project" value="InterPro"/>
</dbReference>
<dbReference type="GO" id="GO:0008425">
    <property type="term" value="F:2-methoxy-6-polyprenyl-1,4-benzoquinol methyltransferase activity"/>
    <property type="evidence" value="ECO:0007669"/>
    <property type="project" value="TreeGrafter"/>
</dbReference>
<protein>
    <recommendedName>
        <fullName evidence="14">Uridine diphosphate glucose pyrophosphatase NUDT14</fullName>
        <ecNumber evidence="13">3.6.1.45</ecNumber>
    </recommendedName>
    <alternativeName>
        <fullName evidence="15">Nucleoside diphosphate-linked moiety X motif 14</fullName>
    </alternativeName>
</protein>
<dbReference type="InterPro" id="IPR029063">
    <property type="entry name" value="SAM-dependent_MTases_sf"/>
</dbReference>
<dbReference type="EC" id="3.6.1.45" evidence="13"/>
<keyword evidence="9" id="KW-0460">Magnesium</keyword>
<dbReference type="OrthoDB" id="6329284at2759"/>
<comment type="subunit">
    <text evidence="10">Component of a multi-subunit COQ enzyme complex, composed of at least COQ3, COQ4, COQ5, COQ6, COQ7 and COQ9. Interacts with PYURF; the interaction is direct, stabilizes COQ5 protein and associates PYURF with COQ enzyme complex.</text>
</comment>
<dbReference type="GO" id="GO:0032259">
    <property type="term" value="P:methylation"/>
    <property type="evidence" value="ECO:0007669"/>
    <property type="project" value="UniProtKB-KW"/>
</dbReference>
<comment type="function">
    <text evidence="12">Hydrolyzes UDP-glucose to glucose 1-phosphate and UMP and ADP-ribose to ribose 5-phosphate and AMP. The physiological substrate is probably UDP-glucose. Poor activity on other substrates such as ADP-glucose, CDP-glucose, GDP-glucose and GDP-mannose.</text>
</comment>
<dbReference type="SUPFAM" id="SSF53335">
    <property type="entry name" value="S-adenosyl-L-methionine-dependent methyltransferases"/>
    <property type="match status" value="1"/>
</dbReference>
<evidence type="ECO:0000256" key="10">
    <source>
        <dbReference type="ARBA" id="ARBA00046387"/>
    </source>
</evidence>
<proteinExistence type="inferred from homology"/>
<dbReference type="CDD" id="cd18887">
    <property type="entry name" value="NUDIX_UGPPase_Nudt14"/>
    <property type="match status" value="1"/>
</dbReference>
<dbReference type="InterPro" id="IPR004385">
    <property type="entry name" value="NDP_pyrophosphatase"/>
</dbReference>